<proteinExistence type="predicted"/>
<organism evidence="1 2">
    <name type="scientific">Bagarius yarrelli</name>
    <name type="common">Goonch</name>
    <name type="synonym">Bagrus yarrelli</name>
    <dbReference type="NCBI Taxonomy" id="175774"/>
    <lineage>
        <taxon>Eukaryota</taxon>
        <taxon>Metazoa</taxon>
        <taxon>Chordata</taxon>
        <taxon>Craniata</taxon>
        <taxon>Vertebrata</taxon>
        <taxon>Euteleostomi</taxon>
        <taxon>Actinopterygii</taxon>
        <taxon>Neopterygii</taxon>
        <taxon>Teleostei</taxon>
        <taxon>Ostariophysi</taxon>
        <taxon>Siluriformes</taxon>
        <taxon>Sisoridae</taxon>
        <taxon>Sisorinae</taxon>
        <taxon>Bagarius</taxon>
    </lineage>
</organism>
<sequence>MCDTKRECRHAVMADGSFNKKLQCSEERNDGWILLVSQLDLLLKSILHFKSLAFCQVTEEDKPVCVETNLNSRFGPSEELQHVF</sequence>
<name>A0A556VVT4_BAGYA</name>
<evidence type="ECO:0000313" key="1">
    <source>
        <dbReference type="EMBL" id="TTY87645.1"/>
    </source>
</evidence>
<dbReference type="Proteomes" id="UP000319801">
    <property type="component" value="Unassembled WGS sequence"/>
</dbReference>
<comment type="caution">
    <text evidence="1">The sequence shown here is derived from an EMBL/GenBank/DDBJ whole genome shotgun (WGS) entry which is preliminary data.</text>
</comment>
<dbReference type="EMBL" id="VCAZ01000317">
    <property type="protein sequence ID" value="TTY87645.1"/>
    <property type="molecule type" value="Genomic_DNA"/>
</dbReference>
<evidence type="ECO:0000313" key="2">
    <source>
        <dbReference type="Proteomes" id="UP000319801"/>
    </source>
</evidence>
<protein>
    <submittedName>
        <fullName evidence="1">Uncharacterized protein</fullName>
    </submittedName>
</protein>
<reference evidence="1 2" key="1">
    <citation type="journal article" date="2019" name="Genome Biol. Evol.">
        <title>Whole-Genome Sequencing of the Giant Devil Catfish, Bagarius yarrelli.</title>
        <authorList>
            <person name="Jiang W."/>
            <person name="Lv Y."/>
            <person name="Cheng L."/>
            <person name="Yang K."/>
            <person name="Chao B."/>
            <person name="Wang X."/>
            <person name="Li Y."/>
            <person name="Pan X."/>
            <person name="You X."/>
            <person name="Zhang Y."/>
            <person name="Yang J."/>
            <person name="Li J."/>
            <person name="Zhang X."/>
            <person name="Liu S."/>
            <person name="Sun C."/>
            <person name="Yang J."/>
            <person name="Shi Q."/>
        </authorList>
    </citation>
    <scope>NUCLEOTIDE SEQUENCE [LARGE SCALE GENOMIC DNA]</scope>
    <source>
        <strain evidence="1">JWS20170419001</strain>
        <tissue evidence="1">Muscle</tissue>
    </source>
</reference>
<keyword evidence="2" id="KW-1185">Reference proteome</keyword>
<gene>
    <name evidence="1" type="ORF">Baya_16464</name>
</gene>
<dbReference type="AlphaFoldDB" id="A0A556VVT4"/>
<accession>A0A556VVT4</accession>